<keyword evidence="1" id="KW-1133">Transmembrane helix</keyword>
<evidence type="ECO:0000259" key="2">
    <source>
        <dbReference type="Pfam" id="PF20151"/>
    </source>
</evidence>
<keyword evidence="1" id="KW-0812">Transmembrane</keyword>
<dbReference type="EMBL" id="KN833801">
    <property type="protein sequence ID" value="KIK18602.1"/>
    <property type="molecule type" value="Genomic_DNA"/>
</dbReference>
<feature type="domain" description="DUF6533" evidence="2">
    <location>
        <begin position="19"/>
        <end position="68"/>
    </location>
</feature>
<feature type="transmembrane region" description="Helical" evidence="1">
    <location>
        <begin position="123"/>
        <end position="141"/>
    </location>
</feature>
<organism evidence="3 4">
    <name type="scientific">Pisolithus microcarpus 441</name>
    <dbReference type="NCBI Taxonomy" id="765257"/>
    <lineage>
        <taxon>Eukaryota</taxon>
        <taxon>Fungi</taxon>
        <taxon>Dikarya</taxon>
        <taxon>Basidiomycota</taxon>
        <taxon>Agaricomycotina</taxon>
        <taxon>Agaricomycetes</taxon>
        <taxon>Agaricomycetidae</taxon>
        <taxon>Boletales</taxon>
        <taxon>Sclerodermatineae</taxon>
        <taxon>Pisolithaceae</taxon>
        <taxon>Pisolithus</taxon>
    </lineage>
</organism>
<feature type="transmembrane region" description="Helical" evidence="1">
    <location>
        <begin position="18"/>
        <end position="36"/>
    </location>
</feature>
<feature type="transmembrane region" description="Helical" evidence="1">
    <location>
        <begin position="214"/>
        <end position="232"/>
    </location>
</feature>
<dbReference type="Proteomes" id="UP000054018">
    <property type="component" value="Unassembled WGS sequence"/>
</dbReference>
<proteinExistence type="predicted"/>
<sequence>MVTIIDAVLGGDTSKAEGYVRVASMAFAFYDYLITLPIEYRVYRSQRGFFHMSLACILFILIRYSSILVMVTSNYGFFATSFTVESCRQYYYVAPIFKDVQTTVSQAILGVRTFNIAGRNKHLGLFLLVYFCITVTLEWFFDLYRRTSQVVDVGFLVTLYPNLICEPFGRHTGKVGIPDAHPTTWLFYLIAMLYDIMALIVSTIHLIRYKTYSGNFVILSMIYDGLIFFVVLT</sequence>
<reference evidence="3 4" key="1">
    <citation type="submission" date="2014-04" db="EMBL/GenBank/DDBJ databases">
        <authorList>
            <consortium name="DOE Joint Genome Institute"/>
            <person name="Kuo A."/>
            <person name="Kohler A."/>
            <person name="Costa M.D."/>
            <person name="Nagy L.G."/>
            <person name="Floudas D."/>
            <person name="Copeland A."/>
            <person name="Barry K.W."/>
            <person name="Cichocki N."/>
            <person name="Veneault-Fourrey C."/>
            <person name="LaButti K."/>
            <person name="Lindquist E.A."/>
            <person name="Lipzen A."/>
            <person name="Lundell T."/>
            <person name="Morin E."/>
            <person name="Murat C."/>
            <person name="Sun H."/>
            <person name="Tunlid A."/>
            <person name="Henrissat B."/>
            <person name="Grigoriev I.V."/>
            <person name="Hibbett D.S."/>
            <person name="Martin F."/>
            <person name="Nordberg H.P."/>
            <person name="Cantor M.N."/>
            <person name="Hua S.X."/>
        </authorList>
    </citation>
    <scope>NUCLEOTIDE SEQUENCE [LARGE SCALE GENOMIC DNA]</scope>
    <source>
        <strain evidence="3 4">441</strain>
    </source>
</reference>
<accession>A0A0C9Z892</accession>
<keyword evidence="4" id="KW-1185">Reference proteome</keyword>
<dbReference type="OrthoDB" id="3346251at2759"/>
<feature type="transmembrane region" description="Helical" evidence="1">
    <location>
        <begin position="185"/>
        <end position="207"/>
    </location>
</feature>
<evidence type="ECO:0000256" key="1">
    <source>
        <dbReference type="SAM" id="Phobius"/>
    </source>
</evidence>
<evidence type="ECO:0000313" key="4">
    <source>
        <dbReference type="Proteomes" id="UP000054018"/>
    </source>
</evidence>
<dbReference type="AlphaFoldDB" id="A0A0C9Z892"/>
<dbReference type="STRING" id="765257.A0A0C9Z892"/>
<dbReference type="Pfam" id="PF20151">
    <property type="entry name" value="DUF6533"/>
    <property type="match status" value="1"/>
</dbReference>
<protein>
    <recommendedName>
        <fullName evidence="2">DUF6533 domain-containing protein</fullName>
    </recommendedName>
</protein>
<evidence type="ECO:0000313" key="3">
    <source>
        <dbReference type="EMBL" id="KIK18602.1"/>
    </source>
</evidence>
<gene>
    <name evidence="3" type="ORF">PISMIDRAFT_109122</name>
</gene>
<feature type="non-terminal residue" evidence="3">
    <location>
        <position position="233"/>
    </location>
</feature>
<feature type="transmembrane region" description="Helical" evidence="1">
    <location>
        <begin position="48"/>
        <end position="70"/>
    </location>
</feature>
<name>A0A0C9Z892_9AGAM</name>
<dbReference type="HOGENOM" id="CLU_111233_0_0_1"/>
<reference evidence="4" key="2">
    <citation type="submission" date="2015-01" db="EMBL/GenBank/DDBJ databases">
        <title>Evolutionary Origins and Diversification of the Mycorrhizal Mutualists.</title>
        <authorList>
            <consortium name="DOE Joint Genome Institute"/>
            <consortium name="Mycorrhizal Genomics Consortium"/>
            <person name="Kohler A."/>
            <person name="Kuo A."/>
            <person name="Nagy L.G."/>
            <person name="Floudas D."/>
            <person name="Copeland A."/>
            <person name="Barry K.W."/>
            <person name="Cichocki N."/>
            <person name="Veneault-Fourrey C."/>
            <person name="LaButti K."/>
            <person name="Lindquist E.A."/>
            <person name="Lipzen A."/>
            <person name="Lundell T."/>
            <person name="Morin E."/>
            <person name="Murat C."/>
            <person name="Riley R."/>
            <person name="Ohm R."/>
            <person name="Sun H."/>
            <person name="Tunlid A."/>
            <person name="Henrissat B."/>
            <person name="Grigoriev I.V."/>
            <person name="Hibbett D.S."/>
            <person name="Martin F."/>
        </authorList>
    </citation>
    <scope>NUCLEOTIDE SEQUENCE [LARGE SCALE GENOMIC DNA]</scope>
    <source>
        <strain evidence="4">441</strain>
    </source>
</reference>
<dbReference type="InterPro" id="IPR045340">
    <property type="entry name" value="DUF6533"/>
</dbReference>
<keyword evidence="1" id="KW-0472">Membrane</keyword>